<evidence type="ECO:0000256" key="2">
    <source>
        <dbReference type="ARBA" id="ARBA00009054"/>
    </source>
</evidence>
<dbReference type="HAMAP" id="MF_01151">
    <property type="entry name" value="GrpE"/>
    <property type="match status" value="1"/>
</dbReference>
<evidence type="ECO:0000256" key="12">
    <source>
        <dbReference type="RuleBase" id="RU004478"/>
    </source>
</evidence>
<name>A0A0G3EMS2_9BACT</name>
<feature type="region of interest" description="Disordered" evidence="13">
    <location>
        <begin position="145"/>
        <end position="171"/>
    </location>
</feature>
<dbReference type="PROSITE" id="PS01071">
    <property type="entry name" value="GRPE"/>
    <property type="match status" value="1"/>
</dbReference>
<dbReference type="GO" id="GO:0000774">
    <property type="term" value="F:adenyl-nucleotide exchange factor activity"/>
    <property type="evidence" value="ECO:0007669"/>
    <property type="project" value="InterPro"/>
</dbReference>
<evidence type="ECO:0000313" key="14">
    <source>
        <dbReference type="EMBL" id="AKJ65404.1"/>
    </source>
</evidence>
<dbReference type="AlphaFoldDB" id="A0A0G3EMS2"/>
<feature type="compositionally biased region" description="Basic and acidic residues" evidence="13">
    <location>
        <begin position="145"/>
        <end position="167"/>
    </location>
</feature>
<dbReference type="Pfam" id="PF01025">
    <property type="entry name" value="GrpE"/>
    <property type="match status" value="1"/>
</dbReference>
<comment type="subunit">
    <text evidence="3 10">Homodimer.</text>
</comment>
<comment type="similarity">
    <text evidence="2 10 12">Belongs to the GrpE family.</text>
</comment>
<dbReference type="NCBIfam" id="NF010738">
    <property type="entry name" value="PRK14140.1"/>
    <property type="match status" value="1"/>
</dbReference>
<evidence type="ECO:0000256" key="10">
    <source>
        <dbReference type="HAMAP-Rule" id="MF_01151"/>
    </source>
</evidence>
<evidence type="ECO:0000256" key="5">
    <source>
        <dbReference type="ARBA" id="ARBA00023016"/>
    </source>
</evidence>
<feature type="region of interest" description="Disordered" evidence="13">
    <location>
        <begin position="1"/>
        <end position="60"/>
    </location>
</feature>
<dbReference type="GO" id="GO:0005737">
    <property type="term" value="C:cytoplasm"/>
    <property type="evidence" value="ECO:0007669"/>
    <property type="project" value="UniProtKB-SubCell"/>
</dbReference>
<dbReference type="SUPFAM" id="SSF58014">
    <property type="entry name" value="Coiled-coil domain of nucleotide exchange factor GrpE"/>
    <property type="match status" value="1"/>
</dbReference>
<dbReference type="FunFam" id="2.30.22.10:FF:000001">
    <property type="entry name" value="Protein GrpE"/>
    <property type="match status" value="1"/>
</dbReference>
<dbReference type="CDD" id="cd00446">
    <property type="entry name" value="GrpE"/>
    <property type="match status" value="1"/>
</dbReference>
<feature type="compositionally biased region" description="Basic residues" evidence="13">
    <location>
        <begin position="1"/>
        <end position="12"/>
    </location>
</feature>
<evidence type="ECO:0000256" key="4">
    <source>
        <dbReference type="ARBA" id="ARBA00022490"/>
    </source>
</evidence>
<reference evidence="15" key="1">
    <citation type="submission" date="2015-02" db="EMBL/GenBank/DDBJ databases">
        <title>Description and complete genome sequence of the first cultured representative of the subdivision 5 of the Verrucomicrobia phylum.</title>
        <authorList>
            <person name="Spring S."/>
            <person name="Bunk B."/>
            <person name="Sproer C."/>
            <person name="Klenk H.-P."/>
        </authorList>
    </citation>
    <scope>NUCLEOTIDE SEQUENCE [LARGE SCALE GENOMIC DNA]</scope>
    <source>
        <strain evidence="15">L21-Fru-AB</strain>
    </source>
</reference>
<comment type="subcellular location">
    <subcellularLocation>
        <location evidence="1 10">Cytoplasm</location>
    </subcellularLocation>
</comment>
<sequence length="203" mass="22703">MTAKKKTSSKKKKDAEEAVQEEARADAGQASAAGEPAADAAEQGDAAGAQQKEAEEMRDRYLRLQADFENFRKRTNRERGEMVRRANEDLLGELLPVLDHFEIGLKTARDHQSDEAVVEGFQLVYDQFQQTLRKFGVEPVDAEGEKFDPGVHEAMSHLPSPDHEEGQVTHQVRRGYRLADRVIRPAQVVVSSGPPEEKPEEEP</sequence>
<dbReference type="InterPro" id="IPR000740">
    <property type="entry name" value="GrpE"/>
</dbReference>
<dbReference type="GO" id="GO:0051087">
    <property type="term" value="F:protein-folding chaperone binding"/>
    <property type="evidence" value="ECO:0007669"/>
    <property type="project" value="InterPro"/>
</dbReference>
<dbReference type="EMBL" id="CP010904">
    <property type="protein sequence ID" value="AKJ65404.1"/>
    <property type="molecule type" value="Genomic_DNA"/>
</dbReference>
<evidence type="ECO:0000256" key="9">
    <source>
        <dbReference type="ARBA" id="ARBA00076414"/>
    </source>
</evidence>
<evidence type="ECO:0000256" key="8">
    <source>
        <dbReference type="ARBA" id="ARBA00072274"/>
    </source>
</evidence>
<keyword evidence="15" id="KW-1185">Reference proteome</keyword>
<dbReference type="GO" id="GO:0042803">
    <property type="term" value="F:protein homodimerization activity"/>
    <property type="evidence" value="ECO:0007669"/>
    <property type="project" value="InterPro"/>
</dbReference>
<gene>
    <name evidence="10 14" type="primary">grpE</name>
    <name evidence="14" type="ORF">L21SP4_02177</name>
</gene>
<dbReference type="PATRIC" id="fig|1609981.3.peg.2263"/>
<dbReference type="RefSeq" id="WP_052882640.1">
    <property type="nucleotide sequence ID" value="NZ_CP010904.1"/>
</dbReference>
<keyword evidence="4 10" id="KW-0963">Cytoplasm</keyword>
<feature type="compositionally biased region" description="Low complexity" evidence="13">
    <location>
        <begin position="26"/>
        <end position="51"/>
    </location>
</feature>
<dbReference type="PANTHER" id="PTHR21237">
    <property type="entry name" value="GRPE PROTEIN"/>
    <property type="match status" value="1"/>
</dbReference>
<dbReference type="SUPFAM" id="SSF51064">
    <property type="entry name" value="Head domain of nucleotide exchange factor GrpE"/>
    <property type="match status" value="1"/>
</dbReference>
<evidence type="ECO:0000256" key="6">
    <source>
        <dbReference type="ARBA" id="ARBA00023186"/>
    </source>
</evidence>
<evidence type="ECO:0000256" key="7">
    <source>
        <dbReference type="ARBA" id="ARBA00053401"/>
    </source>
</evidence>
<protein>
    <recommendedName>
        <fullName evidence="8 10">Protein GrpE</fullName>
    </recommendedName>
    <alternativeName>
        <fullName evidence="9 10">HSP-70 cofactor</fullName>
    </alternativeName>
</protein>
<evidence type="ECO:0000256" key="11">
    <source>
        <dbReference type="RuleBase" id="RU000639"/>
    </source>
</evidence>
<dbReference type="InterPro" id="IPR013805">
    <property type="entry name" value="GrpE_CC"/>
</dbReference>
<keyword evidence="5 10" id="KW-0346">Stress response</keyword>
<organism evidence="14 15">
    <name type="scientific">Kiritimatiella glycovorans</name>
    <dbReference type="NCBI Taxonomy" id="1307763"/>
    <lineage>
        <taxon>Bacteria</taxon>
        <taxon>Pseudomonadati</taxon>
        <taxon>Kiritimatiellota</taxon>
        <taxon>Kiritimatiellia</taxon>
        <taxon>Kiritimatiellales</taxon>
        <taxon>Kiritimatiellaceae</taxon>
        <taxon>Kiritimatiella</taxon>
    </lineage>
</organism>
<reference evidence="14 15" key="2">
    <citation type="journal article" date="2016" name="ISME J.">
        <title>Characterization of the first cultured representative of Verrucomicrobia subdivision 5 indicates the proposal of a novel phylum.</title>
        <authorList>
            <person name="Spring S."/>
            <person name="Bunk B."/>
            <person name="Sproer C."/>
            <person name="Schumann P."/>
            <person name="Rohde M."/>
            <person name="Tindall B.J."/>
            <person name="Klenk H.P."/>
        </authorList>
    </citation>
    <scope>NUCLEOTIDE SEQUENCE [LARGE SCALE GENOMIC DNA]</scope>
    <source>
        <strain evidence="14 15">L21-Fru-AB</strain>
    </source>
</reference>
<dbReference type="OrthoDB" id="9812586at2"/>
<dbReference type="Gene3D" id="2.30.22.10">
    <property type="entry name" value="Head domain of nucleotide exchange factor GrpE"/>
    <property type="match status" value="1"/>
</dbReference>
<dbReference type="GO" id="GO:0006457">
    <property type="term" value="P:protein folding"/>
    <property type="evidence" value="ECO:0007669"/>
    <property type="project" value="InterPro"/>
</dbReference>
<dbReference type="Proteomes" id="UP000035268">
    <property type="component" value="Chromosome"/>
</dbReference>
<dbReference type="PRINTS" id="PR00773">
    <property type="entry name" value="GRPEPROTEIN"/>
</dbReference>
<dbReference type="PANTHER" id="PTHR21237:SF23">
    <property type="entry name" value="GRPE PROTEIN HOMOLOG, MITOCHONDRIAL"/>
    <property type="match status" value="1"/>
</dbReference>
<dbReference type="KEGG" id="vbl:L21SP4_02177"/>
<evidence type="ECO:0000256" key="1">
    <source>
        <dbReference type="ARBA" id="ARBA00004496"/>
    </source>
</evidence>
<evidence type="ECO:0000256" key="3">
    <source>
        <dbReference type="ARBA" id="ARBA00011738"/>
    </source>
</evidence>
<accession>A0A0G3EMS2</accession>
<feature type="compositionally biased region" description="Basic and acidic residues" evidence="13">
    <location>
        <begin position="13"/>
        <end position="25"/>
    </location>
</feature>
<evidence type="ECO:0000256" key="13">
    <source>
        <dbReference type="SAM" id="MobiDB-lite"/>
    </source>
</evidence>
<dbReference type="GO" id="GO:0051082">
    <property type="term" value="F:unfolded protein binding"/>
    <property type="evidence" value="ECO:0007669"/>
    <property type="project" value="TreeGrafter"/>
</dbReference>
<evidence type="ECO:0000313" key="15">
    <source>
        <dbReference type="Proteomes" id="UP000035268"/>
    </source>
</evidence>
<dbReference type="STRING" id="1307763.L21SP4_02177"/>
<proteinExistence type="inferred from homology"/>
<keyword evidence="6 10" id="KW-0143">Chaperone</keyword>
<dbReference type="Gene3D" id="3.90.20.20">
    <property type="match status" value="1"/>
</dbReference>
<dbReference type="InterPro" id="IPR009012">
    <property type="entry name" value="GrpE_head"/>
</dbReference>
<comment type="function">
    <text evidence="7 10 11">Participates actively in the response to hyperosmotic and heat shock by preventing the aggregation of stress-denatured proteins, in association with DnaK and GrpE. It is the nucleotide exchange factor for DnaK and may function as a thermosensor. Unfolded proteins bind initially to DnaJ; upon interaction with the DnaJ-bound protein, DnaK hydrolyzes its bound ATP, resulting in the formation of a stable complex. GrpE releases ADP from DnaK; ATP binding to DnaK triggers the release of the substrate protein, thus completing the reaction cycle. Several rounds of ATP-dependent interactions between DnaJ, DnaK and GrpE are required for fully efficient folding.</text>
</comment>